<reference evidence="1 2" key="1">
    <citation type="journal article" date="2022" name="Genome Biol. Evol.">
        <title>The Spruce Budworm Genome: Reconstructing the Evolutionary History of Antifreeze Proteins.</title>
        <authorList>
            <person name="Beliveau C."/>
            <person name="Gagne P."/>
            <person name="Picq S."/>
            <person name="Vernygora O."/>
            <person name="Keeling C.I."/>
            <person name="Pinkney K."/>
            <person name="Doucet D."/>
            <person name="Wen F."/>
            <person name="Johnston J.S."/>
            <person name="Maaroufi H."/>
            <person name="Boyle B."/>
            <person name="Laroche J."/>
            <person name="Dewar K."/>
            <person name="Juretic N."/>
            <person name="Blackburn G."/>
            <person name="Nisole A."/>
            <person name="Brunet B."/>
            <person name="Brandao M."/>
            <person name="Lumley L."/>
            <person name="Duan J."/>
            <person name="Quan G."/>
            <person name="Lucarotti C.J."/>
            <person name="Roe A.D."/>
            <person name="Sperling F.A.H."/>
            <person name="Levesque R.C."/>
            <person name="Cusson M."/>
        </authorList>
    </citation>
    <scope>NUCLEOTIDE SEQUENCE [LARGE SCALE GENOMIC DNA]</scope>
    <source>
        <strain evidence="1">Glfc:IPQL:Cfum</strain>
    </source>
</reference>
<dbReference type="Proteomes" id="UP001064048">
    <property type="component" value="Chromosome 8"/>
</dbReference>
<comment type="caution">
    <text evidence="1">The sequence shown here is derived from an EMBL/GenBank/DDBJ whole genome shotgun (WGS) entry which is preliminary data.</text>
</comment>
<name>A0ACC0JQ50_CHOFU</name>
<proteinExistence type="predicted"/>
<dbReference type="EMBL" id="CM046108">
    <property type="protein sequence ID" value="KAI8426275.1"/>
    <property type="molecule type" value="Genomic_DNA"/>
</dbReference>
<gene>
    <name evidence="1" type="ORF">MSG28_005161</name>
</gene>
<protein>
    <submittedName>
        <fullName evidence="1">Uncharacterized protein</fullName>
    </submittedName>
</protein>
<evidence type="ECO:0000313" key="1">
    <source>
        <dbReference type="EMBL" id="KAI8426275.1"/>
    </source>
</evidence>
<organism evidence="1 2">
    <name type="scientific">Choristoneura fumiferana</name>
    <name type="common">Spruce budworm moth</name>
    <name type="synonym">Archips fumiferana</name>
    <dbReference type="NCBI Taxonomy" id="7141"/>
    <lineage>
        <taxon>Eukaryota</taxon>
        <taxon>Metazoa</taxon>
        <taxon>Ecdysozoa</taxon>
        <taxon>Arthropoda</taxon>
        <taxon>Hexapoda</taxon>
        <taxon>Insecta</taxon>
        <taxon>Pterygota</taxon>
        <taxon>Neoptera</taxon>
        <taxon>Endopterygota</taxon>
        <taxon>Lepidoptera</taxon>
        <taxon>Glossata</taxon>
        <taxon>Ditrysia</taxon>
        <taxon>Tortricoidea</taxon>
        <taxon>Tortricidae</taxon>
        <taxon>Tortricinae</taxon>
        <taxon>Choristoneura</taxon>
    </lineage>
</organism>
<accession>A0ACC0JQ50</accession>
<evidence type="ECO:0000313" key="2">
    <source>
        <dbReference type="Proteomes" id="UP001064048"/>
    </source>
</evidence>
<keyword evidence="2" id="KW-1185">Reference proteome</keyword>
<sequence>MDVIESIKKDKAYIKYKLVVKNWEKEFKTSHSRTPSKFDIKEAPSKIKYAYKKYFQLKSSALENSLSICIEDEPFGSPSHAQDFDNAFEALSPPTEQLVATLPSGPQLEKLLLNAPPKQEPFKNVQPQSPFTDNLSKKLFQNKKFTLRNPRKLSVHKSQSMIENKIDPNSEISITECLTAAPTSMSIDVSNNCDPFSISDSKSVISNNVLSKSFGNVQNSMIIPSVRQLDQGWLERATGLKLTELANQTTKLVSPKTFGLSNIIIARVDPGEDKFCDYVENSESEGEDNSFTKLKPALKKRKIDSSINHEVVIDNSEDKPKIDVLKTHELDKTQTPEVPAKNKRTRKTLKKSTKIPQGSTEQQPPDITEYVPFGIENLKPRHSKPTDILKSVDNSLNSDLKSSEASAIGNLENKIKNGTLNENFVKINIEKKVFVRGKKSMNFSKYKRQQNKDKKALHAGMEFPESGKMLCFKCNLPGHMARYCTAHRGDALLPLESYSEDNIPTLEDIENIVSKETNKLSLPEQLSTSVFEASVIPESFLKLLADNPTNDTGK</sequence>